<name>A0A8H5AZQ1_9AGAR</name>
<accession>A0A8H5AZQ1</accession>
<evidence type="ECO:0000313" key="3">
    <source>
        <dbReference type="Proteomes" id="UP000559256"/>
    </source>
</evidence>
<comment type="caution">
    <text evidence="2">The sequence shown here is derived from an EMBL/GenBank/DDBJ whole genome shotgun (WGS) entry which is preliminary data.</text>
</comment>
<evidence type="ECO:0000259" key="1">
    <source>
        <dbReference type="Pfam" id="PF01738"/>
    </source>
</evidence>
<sequence>MLGVIDEVIAPVSLASYFPRSLQCTYVLSGVTHEGTPTGNWETIGTVNCYVATPTGDYSKDKVILYLTDGFGPQLVNNRLLADDFAKNGFKTVIPDYLHGDPIPADALTSPESNFSVPDWVAKHGPERTRPPVDKVIAALVENGVTRFGGTGYCLGGRYVFDLAFDNIIQVSAVSHPTFLEVPADLEKYKSSSKAPLLINGCEFDEWFPPSAGIKADELFGEGNFSPGYRHEYFEGCTHGFAVRGNLSNAQVKAGKEGSFKSTVEWMKKYL</sequence>
<dbReference type="Proteomes" id="UP000559256">
    <property type="component" value="Unassembled WGS sequence"/>
</dbReference>
<feature type="domain" description="Dienelactone hydrolase" evidence="1">
    <location>
        <begin position="48"/>
        <end position="271"/>
    </location>
</feature>
<dbReference type="PANTHER" id="PTHR17630:SF44">
    <property type="entry name" value="PROTEIN AIM2"/>
    <property type="match status" value="1"/>
</dbReference>
<dbReference type="SUPFAM" id="SSF53474">
    <property type="entry name" value="alpha/beta-Hydrolases"/>
    <property type="match status" value="1"/>
</dbReference>
<dbReference type="InterPro" id="IPR002925">
    <property type="entry name" value="Dienelactn_hydro"/>
</dbReference>
<gene>
    <name evidence="2" type="ORF">D9758_018686</name>
</gene>
<organism evidence="2 3">
    <name type="scientific">Tetrapyrgos nigripes</name>
    <dbReference type="NCBI Taxonomy" id="182062"/>
    <lineage>
        <taxon>Eukaryota</taxon>
        <taxon>Fungi</taxon>
        <taxon>Dikarya</taxon>
        <taxon>Basidiomycota</taxon>
        <taxon>Agaricomycotina</taxon>
        <taxon>Agaricomycetes</taxon>
        <taxon>Agaricomycetidae</taxon>
        <taxon>Agaricales</taxon>
        <taxon>Marasmiineae</taxon>
        <taxon>Marasmiaceae</taxon>
        <taxon>Tetrapyrgos</taxon>
    </lineage>
</organism>
<dbReference type="PANTHER" id="PTHR17630">
    <property type="entry name" value="DIENELACTONE HYDROLASE"/>
    <property type="match status" value="1"/>
</dbReference>
<dbReference type="GO" id="GO:0016787">
    <property type="term" value="F:hydrolase activity"/>
    <property type="evidence" value="ECO:0007669"/>
    <property type="project" value="InterPro"/>
</dbReference>
<dbReference type="Gene3D" id="3.40.50.1820">
    <property type="entry name" value="alpha/beta hydrolase"/>
    <property type="match status" value="1"/>
</dbReference>
<dbReference type="EMBL" id="JAACJM010000514">
    <property type="protein sequence ID" value="KAF5313952.1"/>
    <property type="molecule type" value="Genomic_DNA"/>
</dbReference>
<dbReference type="AlphaFoldDB" id="A0A8H5AZQ1"/>
<evidence type="ECO:0000313" key="2">
    <source>
        <dbReference type="EMBL" id="KAF5313952.1"/>
    </source>
</evidence>
<dbReference type="InterPro" id="IPR029058">
    <property type="entry name" value="AB_hydrolase_fold"/>
</dbReference>
<dbReference type="OrthoDB" id="17560at2759"/>
<reference evidence="2 3" key="1">
    <citation type="journal article" date="2020" name="ISME J.">
        <title>Uncovering the hidden diversity of litter-decomposition mechanisms in mushroom-forming fungi.</title>
        <authorList>
            <person name="Floudas D."/>
            <person name="Bentzer J."/>
            <person name="Ahren D."/>
            <person name="Johansson T."/>
            <person name="Persson P."/>
            <person name="Tunlid A."/>
        </authorList>
    </citation>
    <scope>NUCLEOTIDE SEQUENCE [LARGE SCALE GENOMIC DNA]</scope>
    <source>
        <strain evidence="2 3">CBS 291.85</strain>
    </source>
</reference>
<dbReference type="Pfam" id="PF01738">
    <property type="entry name" value="DLH"/>
    <property type="match status" value="1"/>
</dbReference>
<proteinExistence type="predicted"/>
<protein>
    <recommendedName>
        <fullName evidence="1">Dienelactone hydrolase domain-containing protein</fullName>
    </recommendedName>
</protein>
<keyword evidence="3" id="KW-1185">Reference proteome</keyword>